<dbReference type="AlphaFoldDB" id="A0A171BH64"/>
<keyword evidence="2" id="KW-0407">Ion channel</keyword>
<keyword evidence="3" id="KW-1185">Reference proteome</keyword>
<dbReference type="Pfam" id="PF25991">
    <property type="entry name" value="KhtT_N"/>
    <property type="match status" value="1"/>
</dbReference>
<sequence length="90" mass="9895">MDITHTTVPGTGTVHHFETRNGQRFCVLVDENDRLSLMIYGPDDPDLAVECVVMERDEAAQVAEILQPRPIADRIADLEHRVAALTGGPS</sequence>
<reference evidence="3" key="2">
    <citation type="submission" date="2016-04" db="EMBL/GenBank/DDBJ databases">
        <title>Planomonospora sphaerica JCM9374 whole genome shotgun sequence.</title>
        <authorList>
            <person name="Suzuki T."/>
            <person name="Dohra H."/>
            <person name="Kodani S."/>
        </authorList>
    </citation>
    <scope>NUCLEOTIDE SEQUENCE [LARGE SCALE GENOMIC DNA]</scope>
    <source>
        <strain evidence="3">JCM 9374</strain>
    </source>
</reference>
<dbReference type="OrthoDB" id="3540322at2"/>
<evidence type="ECO:0000313" key="3">
    <source>
        <dbReference type="Proteomes" id="UP000077701"/>
    </source>
</evidence>
<reference evidence="2 3" key="1">
    <citation type="journal article" date="2016" name="Genome Announc.">
        <title>Draft Genome Sequence of Planomonospora sphaerica JCM9374, a Rare Actinomycete.</title>
        <authorList>
            <person name="Dohra H."/>
            <person name="Suzuki T."/>
            <person name="Inoue Y."/>
            <person name="Kodani S."/>
        </authorList>
    </citation>
    <scope>NUCLEOTIDE SEQUENCE [LARGE SCALE GENOMIC DNA]</scope>
    <source>
        <strain evidence="2 3">JCM 9374</strain>
    </source>
</reference>
<dbReference type="STRING" id="161355.PS9374_00722"/>
<dbReference type="Proteomes" id="UP000077701">
    <property type="component" value="Unassembled WGS sequence"/>
</dbReference>
<comment type="caution">
    <text evidence="2">The sequence shown here is derived from an EMBL/GenBank/DDBJ whole genome shotgun (WGS) entry which is preliminary data.</text>
</comment>
<accession>A0A171BH64</accession>
<dbReference type="GO" id="GO:0034220">
    <property type="term" value="P:monoatomic ion transmembrane transport"/>
    <property type="evidence" value="ECO:0007669"/>
    <property type="project" value="UniProtKB-KW"/>
</dbReference>
<keyword evidence="2" id="KW-0406">Ion transport</keyword>
<proteinExistence type="predicted"/>
<organism evidence="2 3">
    <name type="scientific">Planomonospora sphaerica</name>
    <dbReference type="NCBI Taxonomy" id="161355"/>
    <lineage>
        <taxon>Bacteria</taxon>
        <taxon>Bacillati</taxon>
        <taxon>Actinomycetota</taxon>
        <taxon>Actinomycetes</taxon>
        <taxon>Streptosporangiales</taxon>
        <taxon>Streptosporangiaceae</taxon>
        <taxon>Planomonospora</taxon>
    </lineage>
</organism>
<evidence type="ECO:0000313" key="2">
    <source>
        <dbReference type="EMBL" id="GAT65090.1"/>
    </source>
</evidence>
<dbReference type="RefSeq" id="WP_068894505.1">
    <property type="nucleotide sequence ID" value="NZ_BDCX01000002.1"/>
</dbReference>
<feature type="domain" description="Potassium/proton antiporter subunit KhtT-like N-terminal" evidence="1">
    <location>
        <begin position="1"/>
        <end position="69"/>
    </location>
</feature>
<evidence type="ECO:0000259" key="1">
    <source>
        <dbReference type="Pfam" id="PF25991"/>
    </source>
</evidence>
<dbReference type="InterPro" id="IPR058776">
    <property type="entry name" value="KhtT-like_N"/>
</dbReference>
<dbReference type="EMBL" id="BDCX01000002">
    <property type="protein sequence ID" value="GAT65090.1"/>
    <property type="molecule type" value="Genomic_DNA"/>
</dbReference>
<gene>
    <name evidence="2" type="ORF">PS9374_00722</name>
</gene>
<keyword evidence="2" id="KW-0813">Transport</keyword>
<name>A0A171BH64_9ACTN</name>
<protein>
    <submittedName>
        <fullName evidence="2">Regulatory ligand-binding protein of K+ channels protein</fullName>
    </submittedName>
</protein>